<keyword evidence="5" id="KW-1185">Reference proteome</keyword>
<dbReference type="EMBL" id="PKMF04000516">
    <property type="protein sequence ID" value="KAK7827714.1"/>
    <property type="molecule type" value="Genomic_DNA"/>
</dbReference>
<accession>A0AAW0JNC9</accession>
<evidence type="ECO:0000256" key="1">
    <source>
        <dbReference type="ARBA" id="ARBA00009861"/>
    </source>
</evidence>
<gene>
    <name evidence="4" type="primary">ACT_2</name>
    <name evidence="4" type="ORF">CFP56_030879</name>
</gene>
<dbReference type="InterPro" id="IPR023213">
    <property type="entry name" value="CAT-like_dom_sf"/>
</dbReference>
<organism evidence="4 5">
    <name type="scientific">Quercus suber</name>
    <name type="common">Cork oak</name>
    <dbReference type="NCBI Taxonomy" id="58331"/>
    <lineage>
        <taxon>Eukaryota</taxon>
        <taxon>Viridiplantae</taxon>
        <taxon>Streptophyta</taxon>
        <taxon>Embryophyta</taxon>
        <taxon>Tracheophyta</taxon>
        <taxon>Spermatophyta</taxon>
        <taxon>Magnoliopsida</taxon>
        <taxon>eudicotyledons</taxon>
        <taxon>Gunneridae</taxon>
        <taxon>Pentapetalae</taxon>
        <taxon>rosids</taxon>
        <taxon>fabids</taxon>
        <taxon>Fagales</taxon>
        <taxon>Fagaceae</taxon>
        <taxon>Quercus</taxon>
    </lineage>
</organism>
<reference evidence="4 5" key="1">
    <citation type="journal article" date="2018" name="Sci. Data">
        <title>The draft genome sequence of cork oak.</title>
        <authorList>
            <person name="Ramos A.M."/>
            <person name="Usie A."/>
            <person name="Barbosa P."/>
            <person name="Barros P.M."/>
            <person name="Capote T."/>
            <person name="Chaves I."/>
            <person name="Simoes F."/>
            <person name="Abreu I."/>
            <person name="Carrasquinho I."/>
            <person name="Faro C."/>
            <person name="Guimaraes J.B."/>
            <person name="Mendonca D."/>
            <person name="Nobrega F."/>
            <person name="Rodrigues L."/>
            <person name="Saibo N.J.M."/>
            <person name="Varela M.C."/>
            <person name="Egas C."/>
            <person name="Matos J."/>
            <person name="Miguel C.M."/>
            <person name="Oliveira M.M."/>
            <person name="Ricardo C.P."/>
            <person name="Goncalves S."/>
        </authorList>
    </citation>
    <scope>NUCLEOTIDE SEQUENCE [LARGE SCALE GENOMIC DNA]</scope>
    <source>
        <strain evidence="5">cv. HL8</strain>
    </source>
</reference>
<dbReference type="Gene3D" id="3.30.559.10">
    <property type="entry name" value="Chloramphenicol acetyltransferase-like domain"/>
    <property type="match status" value="2"/>
</dbReference>
<evidence type="ECO:0000256" key="3">
    <source>
        <dbReference type="ARBA" id="ARBA00023315"/>
    </source>
</evidence>
<dbReference type="AlphaFoldDB" id="A0AAW0JNC9"/>
<evidence type="ECO:0000313" key="5">
    <source>
        <dbReference type="Proteomes" id="UP000237347"/>
    </source>
</evidence>
<comment type="similarity">
    <text evidence="1">Belongs to the plant acyltransferase family.</text>
</comment>
<evidence type="ECO:0000256" key="2">
    <source>
        <dbReference type="ARBA" id="ARBA00022679"/>
    </source>
</evidence>
<sequence>MRLHGLELKKHNIFPFLKFVDVEPFERARLLKESLAETLTHFYPLAGTPINEEFSINYNHKGVDYNQARVLCKLSQAIHHPNGNDLIQLLPFKLDNSCNEFGKEVLLAIQYNIFECGGVAIAVCISHKLADAVSAVNFANAWAGTCKGESEVISPIFDAHIHFPPSDITGFMPNAAFISKEKIVTRRFLLNKSSIAVLRREASAAFGPDDRVTSRIEVISAFIWMRFMVMARTWTTKLKQQWLDGKTCKRGSEVVPIVLARFSMYKIQARVIEEKENEASDRETTAIEREKVAKRREEKTRDGRIWNKAIESTLRAILFGFIGLRFENVLMIPTIEPVKRHWHCHE</sequence>
<dbReference type="Pfam" id="PF02458">
    <property type="entry name" value="Transferase"/>
    <property type="match status" value="1"/>
</dbReference>
<comment type="caution">
    <text evidence="4">The sequence shown here is derived from an EMBL/GenBank/DDBJ whole genome shotgun (WGS) entry which is preliminary data.</text>
</comment>
<keyword evidence="3" id="KW-0012">Acyltransferase</keyword>
<evidence type="ECO:0000313" key="4">
    <source>
        <dbReference type="EMBL" id="KAK7827714.1"/>
    </source>
</evidence>
<dbReference type="Proteomes" id="UP000237347">
    <property type="component" value="Unassembled WGS sequence"/>
</dbReference>
<protein>
    <submittedName>
        <fullName evidence="4">Vinorine synthase</fullName>
    </submittedName>
</protein>
<name>A0AAW0JNC9_QUESU</name>
<dbReference type="GO" id="GO:0016746">
    <property type="term" value="F:acyltransferase activity"/>
    <property type="evidence" value="ECO:0007669"/>
    <property type="project" value="UniProtKB-KW"/>
</dbReference>
<keyword evidence="2" id="KW-0808">Transferase</keyword>
<dbReference type="PANTHER" id="PTHR31623">
    <property type="entry name" value="F21J9.9"/>
    <property type="match status" value="1"/>
</dbReference>
<proteinExistence type="inferred from homology"/>
<dbReference type="PANTHER" id="PTHR31623:SF25">
    <property type="entry name" value="VINORINE SYNTHASE-LIKE"/>
    <property type="match status" value="1"/>
</dbReference>